<evidence type="ECO:0000313" key="7">
    <source>
        <dbReference type="EMBL" id="TBL79475.1"/>
    </source>
</evidence>
<dbReference type="Pfam" id="PF13545">
    <property type="entry name" value="HTH_Crp_2"/>
    <property type="match status" value="1"/>
</dbReference>
<comment type="caution">
    <text evidence="7">The sequence shown here is derived from an EMBL/GenBank/DDBJ whole genome shotgun (WGS) entry which is preliminary data.</text>
</comment>
<dbReference type="Pfam" id="PF00027">
    <property type="entry name" value="cNMP_binding"/>
    <property type="match status" value="1"/>
</dbReference>
<dbReference type="RefSeq" id="WP_131013420.1">
    <property type="nucleotide sequence ID" value="NZ_SIRE01000007.1"/>
</dbReference>
<keyword evidence="2" id="KW-0238">DNA-binding</keyword>
<dbReference type="SMART" id="SM00419">
    <property type="entry name" value="HTH_CRP"/>
    <property type="match status" value="1"/>
</dbReference>
<dbReference type="PANTHER" id="PTHR24567">
    <property type="entry name" value="CRP FAMILY TRANSCRIPTIONAL REGULATORY PROTEIN"/>
    <property type="match status" value="1"/>
</dbReference>
<dbReference type="CDD" id="cd00038">
    <property type="entry name" value="CAP_ED"/>
    <property type="match status" value="1"/>
</dbReference>
<accession>A0A4Q9DTK5</accession>
<dbReference type="InterPro" id="IPR050397">
    <property type="entry name" value="Env_Response_Regulators"/>
</dbReference>
<dbReference type="Gene3D" id="1.10.10.10">
    <property type="entry name" value="Winged helix-like DNA-binding domain superfamily/Winged helix DNA-binding domain"/>
    <property type="match status" value="1"/>
</dbReference>
<feature type="domain" description="HTH crp-type" evidence="6">
    <location>
        <begin position="171"/>
        <end position="236"/>
    </location>
</feature>
<dbReference type="PROSITE" id="PS51063">
    <property type="entry name" value="HTH_CRP_2"/>
    <property type="match status" value="1"/>
</dbReference>
<name>A0A4Q9DTK5_9BACL</name>
<dbReference type="PROSITE" id="PS50042">
    <property type="entry name" value="CNMP_BINDING_3"/>
    <property type="match status" value="1"/>
</dbReference>
<dbReference type="EMBL" id="SIRE01000007">
    <property type="protein sequence ID" value="TBL79475.1"/>
    <property type="molecule type" value="Genomic_DNA"/>
</dbReference>
<dbReference type="Gene3D" id="2.60.120.10">
    <property type="entry name" value="Jelly Rolls"/>
    <property type="match status" value="1"/>
</dbReference>
<dbReference type="InterPro" id="IPR018490">
    <property type="entry name" value="cNMP-bd_dom_sf"/>
</dbReference>
<evidence type="ECO:0000256" key="4">
    <source>
        <dbReference type="ARBA" id="ARBA00023163"/>
    </source>
</evidence>
<proteinExistence type="predicted"/>
<dbReference type="GO" id="GO:0005829">
    <property type="term" value="C:cytosol"/>
    <property type="evidence" value="ECO:0007669"/>
    <property type="project" value="TreeGrafter"/>
</dbReference>
<dbReference type="SUPFAM" id="SSF51206">
    <property type="entry name" value="cAMP-binding domain-like"/>
    <property type="match status" value="1"/>
</dbReference>
<evidence type="ECO:0000256" key="1">
    <source>
        <dbReference type="ARBA" id="ARBA00023015"/>
    </source>
</evidence>
<keyword evidence="3" id="KW-0010">Activator</keyword>
<reference evidence="7 8" key="1">
    <citation type="submission" date="2019-02" db="EMBL/GenBank/DDBJ databases">
        <title>Paenibacillus sp. nov., isolated from surface-sterilized tissue of Thalictrum simplex L.</title>
        <authorList>
            <person name="Tuo L."/>
        </authorList>
    </citation>
    <scope>NUCLEOTIDE SEQUENCE [LARGE SCALE GENOMIC DNA]</scope>
    <source>
        <strain evidence="7 8">N2SHLJ1</strain>
    </source>
</reference>
<dbReference type="SUPFAM" id="SSF46785">
    <property type="entry name" value="Winged helix' DNA-binding domain"/>
    <property type="match status" value="1"/>
</dbReference>
<evidence type="ECO:0000313" key="8">
    <source>
        <dbReference type="Proteomes" id="UP000293142"/>
    </source>
</evidence>
<dbReference type="InterPro" id="IPR000595">
    <property type="entry name" value="cNMP-bd_dom"/>
</dbReference>
<dbReference type="InterPro" id="IPR036388">
    <property type="entry name" value="WH-like_DNA-bd_sf"/>
</dbReference>
<dbReference type="GO" id="GO:0003677">
    <property type="term" value="F:DNA binding"/>
    <property type="evidence" value="ECO:0007669"/>
    <property type="project" value="UniProtKB-KW"/>
</dbReference>
<dbReference type="GO" id="GO:0003700">
    <property type="term" value="F:DNA-binding transcription factor activity"/>
    <property type="evidence" value="ECO:0007669"/>
    <property type="project" value="TreeGrafter"/>
</dbReference>
<evidence type="ECO:0000256" key="2">
    <source>
        <dbReference type="ARBA" id="ARBA00023125"/>
    </source>
</evidence>
<evidence type="ECO:0000259" key="5">
    <source>
        <dbReference type="PROSITE" id="PS50042"/>
    </source>
</evidence>
<evidence type="ECO:0000259" key="6">
    <source>
        <dbReference type="PROSITE" id="PS51063"/>
    </source>
</evidence>
<dbReference type="InterPro" id="IPR036390">
    <property type="entry name" value="WH_DNA-bd_sf"/>
</dbReference>
<keyword evidence="1" id="KW-0805">Transcription regulation</keyword>
<keyword evidence="4" id="KW-0804">Transcription</keyword>
<keyword evidence="8" id="KW-1185">Reference proteome</keyword>
<dbReference type="InterPro" id="IPR014710">
    <property type="entry name" value="RmlC-like_jellyroll"/>
</dbReference>
<dbReference type="PANTHER" id="PTHR24567:SF74">
    <property type="entry name" value="HTH-TYPE TRANSCRIPTIONAL REGULATOR ARCR"/>
    <property type="match status" value="1"/>
</dbReference>
<dbReference type="Proteomes" id="UP000293142">
    <property type="component" value="Unassembled WGS sequence"/>
</dbReference>
<feature type="domain" description="Cyclic nucleotide-binding" evidence="5">
    <location>
        <begin position="54"/>
        <end position="157"/>
    </location>
</feature>
<evidence type="ECO:0000256" key="3">
    <source>
        <dbReference type="ARBA" id="ARBA00023159"/>
    </source>
</evidence>
<gene>
    <name evidence="7" type="ORF">EYB31_11225</name>
</gene>
<dbReference type="OrthoDB" id="9776746at2"/>
<organism evidence="7 8">
    <name type="scientific">Paenibacillus thalictri</name>
    <dbReference type="NCBI Taxonomy" id="2527873"/>
    <lineage>
        <taxon>Bacteria</taxon>
        <taxon>Bacillati</taxon>
        <taxon>Bacillota</taxon>
        <taxon>Bacilli</taxon>
        <taxon>Bacillales</taxon>
        <taxon>Paenibacillaceae</taxon>
        <taxon>Paenibacillus</taxon>
    </lineage>
</organism>
<dbReference type="AlphaFoldDB" id="A0A4Q9DTK5"/>
<protein>
    <submittedName>
        <fullName evidence="7">Crp/Fnr family transcriptional regulator</fullName>
    </submittedName>
</protein>
<sequence>METRFAGKYPLDSIHIINERSISVFDKNSPLLATLPFLSSVSPAEWAEARPFSVTFPAQARMFQKEEAASYGMFVLRGTARITLIEESGREAVIALLSAGEVCSLLVLSGLSGRDYPGSIIAETEVEALFIAKSSFLRWVQEHELVRSAIFGGLLDSMLHMVEHAKAKQSVPLETRLARALLRRTSDSAPLLHATHQELAAEIGSVREVVSRALRRFQTKGWIESGRGWLRIIRREELEKGFGD</sequence>
<dbReference type="InterPro" id="IPR012318">
    <property type="entry name" value="HTH_CRP"/>
</dbReference>